<keyword evidence="5" id="KW-0762">Sugar transport</keyword>
<dbReference type="AlphaFoldDB" id="A0A3S0VS09"/>
<dbReference type="GO" id="GO:0016301">
    <property type="term" value="F:kinase activity"/>
    <property type="evidence" value="ECO:0007669"/>
    <property type="project" value="UniProtKB-KW"/>
</dbReference>
<keyword evidence="3" id="KW-0813">Transport</keyword>
<keyword evidence="4" id="KW-0597">Phosphoprotein</keyword>
<evidence type="ECO:0000256" key="10">
    <source>
        <dbReference type="ARBA" id="ARBA00030956"/>
    </source>
</evidence>
<dbReference type="InterPro" id="IPR016152">
    <property type="entry name" value="PTrfase/Anion_transptr"/>
</dbReference>
<reference evidence="13 14" key="1">
    <citation type="submission" date="2018-12" db="EMBL/GenBank/DDBJ databases">
        <authorList>
            <person name="Li F."/>
        </authorList>
    </citation>
    <scope>NUCLEOTIDE SEQUENCE [LARGE SCALE GENOMIC DNA]</scope>
    <source>
        <strain evidence="13 14">EGI 6500705</strain>
    </source>
</reference>
<dbReference type="RefSeq" id="WP_127050393.1">
    <property type="nucleotide sequence ID" value="NZ_RZGZ01000003.1"/>
</dbReference>
<dbReference type="PANTHER" id="PTHR30181">
    <property type="entry name" value="MANNITOL PERMEASE IIC COMPONENT"/>
    <property type="match status" value="1"/>
</dbReference>
<dbReference type="GO" id="GO:0005886">
    <property type="term" value="C:plasma membrane"/>
    <property type="evidence" value="ECO:0007669"/>
    <property type="project" value="TreeGrafter"/>
</dbReference>
<name>A0A3S0VS09_9MICO</name>
<comment type="function">
    <text evidence="1">The phosphoenolpyruvate-dependent sugar phosphotransferase system (sugar PTS), a major carbohydrate active transport system, catalyzes the phosphorylation of incoming sugar substrates concomitantly with their translocation across the cell membrane. The enzyme II CmtAB PTS system is involved in D-mannitol transport.</text>
</comment>
<evidence type="ECO:0000256" key="6">
    <source>
        <dbReference type="ARBA" id="ARBA00022679"/>
    </source>
</evidence>
<evidence type="ECO:0000256" key="8">
    <source>
        <dbReference type="ARBA" id="ARBA00022777"/>
    </source>
</evidence>
<evidence type="ECO:0000256" key="3">
    <source>
        <dbReference type="ARBA" id="ARBA00022448"/>
    </source>
</evidence>
<evidence type="ECO:0000256" key="1">
    <source>
        <dbReference type="ARBA" id="ARBA00002434"/>
    </source>
</evidence>
<evidence type="ECO:0000256" key="5">
    <source>
        <dbReference type="ARBA" id="ARBA00022597"/>
    </source>
</evidence>
<comment type="caution">
    <text evidence="13">The sequence shown here is derived from an EMBL/GenBank/DDBJ whole genome shotgun (WGS) entry which is preliminary data.</text>
</comment>
<evidence type="ECO:0000256" key="2">
    <source>
        <dbReference type="ARBA" id="ARBA00014783"/>
    </source>
</evidence>
<evidence type="ECO:0000256" key="7">
    <source>
        <dbReference type="ARBA" id="ARBA00022683"/>
    </source>
</evidence>
<dbReference type="EMBL" id="RZGZ01000003">
    <property type="protein sequence ID" value="RUQ98905.1"/>
    <property type="molecule type" value="Genomic_DNA"/>
</dbReference>
<feature type="domain" description="PTS EIIA type-2" evidence="12">
    <location>
        <begin position="4"/>
        <end position="143"/>
    </location>
</feature>
<gene>
    <name evidence="13" type="ORF">ELQ94_11245</name>
</gene>
<evidence type="ECO:0000259" key="12">
    <source>
        <dbReference type="PROSITE" id="PS51094"/>
    </source>
</evidence>
<dbReference type="SUPFAM" id="SSF55804">
    <property type="entry name" value="Phoshotransferase/anion transport protein"/>
    <property type="match status" value="1"/>
</dbReference>
<keyword evidence="6" id="KW-0808">Transferase</keyword>
<evidence type="ECO:0000313" key="14">
    <source>
        <dbReference type="Proteomes" id="UP000274909"/>
    </source>
</evidence>
<evidence type="ECO:0000256" key="4">
    <source>
        <dbReference type="ARBA" id="ARBA00022553"/>
    </source>
</evidence>
<dbReference type="InterPro" id="IPR050893">
    <property type="entry name" value="Sugar_PTS"/>
</dbReference>
<organism evidence="13 14">
    <name type="scientific">Labedella endophytica</name>
    <dbReference type="NCBI Taxonomy" id="1523160"/>
    <lineage>
        <taxon>Bacteria</taxon>
        <taxon>Bacillati</taxon>
        <taxon>Actinomycetota</taxon>
        <taxon>Actinomycetes</taxon>
        <taxon>Micrococcales</taxon>
        <taxon>Microbacteriaceae</taxon>
        <taxon>Labedella</taxon>
    </lineage>
</organism>
<dbReference type="CDD" id="cd00211">
    <property type="entry name" value="PTS_IIA_fru"/>
    <property type="match status" value="1"/>
</dbReference>
<dbReference type="Pfam" id="PF00359">
    <property type="entry name" value="PTS_EIIA_2"/>
    <property type="match status" value="1"/>
</dbReference>
<proteinExistence type="predicted"/>
<evidence type="ECO:0000313" key="13">
    <source>
        <dbReference type="EMBL" id="RUQ98905.1"/>
    </source>
</evidence>
<keyword evidence="14" id="KW-1185">Reference proteome</keyword>
<dbReference type="GO" id="GO:0009401">
    <property type="term" value="P:phosphoenolpyruvate-dependent sugar phosphotransferase system"/>
    <property type="evidence" value="ECO:0007669"/>
    <property type="project" value="UniProtKB-KW"/>
</dbReference>
<keyword evidence="7" id="KW-0598">Phosphotransferase system</keyword>
<dbReference type="Gene3D" id="3.40.930.10">
    <property type="entry name" value="Mannitol-specific EII, Chain A"/>
    <property type="match status" value="1"/>
</dbReference>
<keyword evidence="8" id="KW-0418">Kinase</keyword>
<dbReference type="PROSITE" id="PS51094">
    <property type="entry name" value="PTS_EIIA_TYPE_2"/>
    <property type="match status" value="1"/>
</dbReference>
<dbReference type="OrthoDB" id="1640042at2"/>
<evidence type="ECO:0000256" key="11">
    <source>
        <dbReference type="ARBA" id="ARBA00030962"/>
    </source>
</evidence>
<accession>A0A3S0VS09</accession>
<dbReference type="PANTHER" id="PTHR30181:SF2">
    <property type="entry name" value="PTS SYSTEM MANNITOL-SPECIFIC EIICBA COMPONENT"/>
    <property type="match status" value="1"/>
</dbReference>
<dbReference type="GO" id="GO:0090563">
    <property type="term" value="F:protein-phosphocysteine-sugar phosphotransferase activity"/>
    <property type="evidence" value="ECO:0007669"/>
    <property type="project" value="TreeGrafter"/>
</dbReference>
<dbReference type="PROSITE" id="PS00372">
    <property type="entry name" value="PTS_EIIA_TYPE_2_HIS"/>
    <property type="match status" value="1"/>
</dbReference>
<sequence>MSDDILSRANVVAEGSATTKDEAIREAGALLVSSGAVDGSYVDAMLERETSVSTYMGNLLAIPHGTNESKDAIKTSALSLVRYDHSIDWDGEEVRFAVGIAGVGDEHLGILSKIAVVFSDEDEVAKLVNAKDADELYALLEEVNAE</sequence>
<evidence type="ECO:0000256" key="9">
    <source>
        <dbReference type="ARBA" id="ARBA00029908"/>
    </source>
</evidence>
<dbReference type="InterPro" id="IPR002178">
    <property type="entry name" value="PTS_EIIA_type-2_dom"/>
</dbReference>
<dbReference type="Proteomes" id="UP000274909">
    <property type="component" value="Unassembled WGS sequence"/>
</dbReference>
<protein>
    <recommendedName>
        <fullName evidence="2">Mannitol-specific phosphotransferase enzyme IIA component</fullName>
    </recommendedName>
    <alternativeName>
        <fullName evidence="10">EIIA</fullName>
    </alternativeName>
    <alternativeName>
        <fullName evidence="11">EIII</fullName>
    </alternativeName>
    <alternativeName>
        <fullName evidence="9">PTS system mannitol-specific EIIA component</fullName>
    </alternativeName>
</protein>